<dbReference type="EMBL" id="WIXP02000014">
    <property type="protein sequence ID" value="KAF6199958.1"/>
    <property type="molecule type" value="Genomic_DNA"/>
</dbReference>
<dbReference type="Gene3D" id="1.10.150.900">
    <property type="match status" value="2"/>
</dbReference>
<evidence type="ECO:0000259" key="11">
    <source>
        <dbReference type="Pfam" id="PF07687"/>
    </source>
</evidence>
<evidence type="ECO:0000313" key="13">
    <source>
        <dbReference type="Proteomes" id="UP000466442"/>
    </source>
</evidence>
<comment type="cofactor">
    <cofactor evidence="10">
        <name>Zn(2+)</name>
        <dbReference type="ChEBI" id="CHEBI:29105"/>
    </cofactor>
    <text evidence="10">Binds 2 Zn(2+) ions per subunit.</text>
</comment>
<keyword evidence="13" id="KW-1185">Reference proteome</keyword>
<feature type="domain" description="Peptidase M20 dimerisation" evidence="11">
    <location>
        <begin position="610"/>
        <end position="715"/>
    </location>
</feature>
<feature type="binding site" evidence="10">
    <location>
        <position position="168"/>
    </location>
    <ligand>
        <name>Zn(2+)</name>
        <dbReference type="ChEBI" id="CHEBI:29105"/>
        <label>1</label>
    </ligand>
</feature>
<evidence type="ECO:0000256" key="5">
    <source>
        <dbReference type="ARBA" id="ARBA00022723"/>
    </source>
</evidence>
<keyword evidence="5 10" id="KW-0479">Metal-binding</keyword>
<evidence type="ECO:0000313" key="12">
    <source>
        <dbReference type="EMBL" id="KAF6199958.1"/>
    </source>
</evidence>
<sequence>MPEDTPVAVLQEYIRIRTDHPNPDYRSAVEFLKRQADRIGLPVVVHGTSSKPVVLMTWSGADPSLPSVLFNSHMDVVPVVLENWTYDPFAAHKTEDGKIYGRGSQDMKSQGVQYIESVLKLKKEGFKPTRTIHLLFVPDEEIGGKEGMASFVKSSEFKSLNVGFAIDESAASTMDFFALFFDERSGWALEVTCTGPAGHGSLLPAETAAEKARIVINEFLNFREQERLKIADYPLPELQLGNVTTVNLTMMEGGIQKNVIPDTFKLTFDIRVSVKEDHDAFANWIQSVATKAGEGVKVNFIDREEKRVPTRVDETNPFWTALKSALDKLGIKVLPIACPGCTDARFLRGVGVPSFGFSPMRNTPILLHGNDEYITEKVFLEGIDVIPSLCILGAEWIEVCIGNLIITFISAKLSCTISTGESIRRLKCDMKLSSKWTNYCCTVHPNPDYKGAVKFLKKQAKRINVHFAVYGTDSKPVVVYTWRGKNPQLPSIMLNSHIDVVPVNEASWTFKPFDAVKEHGRIYGRGSQDTKNTAIQYIESLTRLKREKFLPNRTIHITFTPDNEIGGYEGMGQFVKTDVFKKMNVGFAIDESGPGQRESFLVFNDERTHWVVQVVCRGEPGHGSLLQANSAAEKAEIVFHEFYRRREAEAMSLVGKPMPEICQGSMTSINLTQINGGTNDNTIPEEIVMTFDMRISVTEDDASVKKWLDELISKAGTGVSYNMPLKDEKLPATVLDEGNQYWAAMKKCMVSRGFTFATIASPASTDGRFLRAAGVPTVGFSALRHTPVLLHSNNEYIDESVFLEGVTIFQDIIKALSSLT</sequence>
<protein>
    <recommendedName>
        <fullName evidence="3">N-acyl-aliphatic-L-amino acid amidohydrolase</fullName>
        <ecNumber evidence="3">3.5.1.14</ecNumber>
    </recommendedName>
    <alternativeName>
        <fullName evidence="8">N-acyl-L-amino-acid amidohydrolase</fullName>
    </alternativeName>
</protein>
<keyword evidence="7 10" id="KW-0862">Zinc</keyword>
<dbReference type="InterPro" id="IPR001261">
    <property type="entry name" value="ArgE/DapE_CS"/>
</dbReference>
<evidence type="ECO:0000256" key="9">
    <source>
        <dbReference type="PIRSR" id="PIRSR610159-1"/>
    </source>
</evidence>
<dbReference type="InterPro" id="IPR002933">
    <property type="entry name" value="Peptidase_M20"/>
</dbReference>
<evidence type="ECO:0000256" key="6">
    <source>
        <dbReference type="ARBA" id="ARBA00022801"/>
    </source>
</evidence>
<dbReference type="SUPFAM" id="SSF53187">
    <property type="entry name" value="Zn-dependent exopeptidases"/>
    <property type="match status" value="2"/>
</dbReference>
<dbReference type="FunFam" id="3.40.630.10:FF:000019">
    <property type="entry name" value="Aminoacylase 1"/>
    <property type="match status" value="1"/>
</dbReference>
<evidence type="ECO:0000256" key="4">
    <source>
        <dbReference type="ARBA" id="ARBA00022490"/>
    </source>
</evidence>
<feature type="binding site" evidence="10">
    <location>
        <position position="368"/>
    </location>
    <ligand>
        <name>Zn(2+)</name>
        <dbReference type="ChEBI" id="CHEBI:29105"/>
        <label>2</label>
    </ligand>
</feature>
<dbReference type="SUPFAM" id="SSF55031">
    <property type="entry name" value="Bacterial exopeptidase dimerisation domain"/>
    <property type="match status" value="2"/>
</dbReference>
<dbReference type="PROSITE" id="PS00759">
    <property type="entry name" value="ARGE_DAPE_CPG2_2"/>
    <property type="match status" value="1"/>
</dbReference>
<evidence type="ECO:0000256" key="2">
    <source>
        <dbReference type="ARBA" id="ARBA00006247"/>
    </source>
</evidence>
<dbReference type="EC" id="3.5.1.14" evidence="3"/>
<dbReference type="GO" id="GO:0006520">
    <property type="term" value="P:amino acid metabolic process"/>
    <property type="evidence" value="ECO:0007669"/>
    <property type="project" value="InterPro"/>
</dbReference>
<organism evidence="12 13">
    <name type="scientific">Apolygus lucorum</name>
    <name type="common">Small green plant bug</name>
    <name type="synonym">Lygocoris lucorum</name>
    <dbReference type="NCBI Taxonomy" id="248454"/>
    <lineage>
        <taxon>Eukaryota</taxon>
        <taxon>Metazoa</taxon>
        <taxon>Ecdysozoa</taxon>
        <taxon>Arthropoda</taxon>
        <taxon>Hexapoda</taxon>
        <taxon>Insecta</taxon>
        <taxon>Pterygota</taxon>
        <taxon>Neoptera</taxon>
        <taxon>Paraneoptera</taxon>
        <taxon>Hemiptera</taxon>
        <taxon>Heteroptera</taxon>
        <taxon>Panheteroptera</taxon>
        <taxon>Cimicomorpha</taxon>
        <taxon>Miridae</taxon>
        <taxon>Mirini</taxon>
        <taxon>Apolygus</taxon>
    </lineage>
</organism>
<dbReference type="PANTHER" id="PTHR45892:SF1">
    <property type="entry name" value="AMINOACYLASE-1"/>
    <property type="match status" value="1"/>
</dbReference>
<feature type="binding site" evidence="10">
    <location>
        <position position="141"/>
    </location>
    <ligand>
        <name>Zn(2+)</name>
        <dbReference type="ChEBI" id="CHEBI:29105"/>
        <label>2</label>
    </ligand>
</feature>
<keyword evidence="4" id="KW-0963">Cytoplasm</keyword>
<dbReference type="InterPro" id="IPR010159">
    <property type="entry name" value="N-acyl_aa_amidohydrolase"/>
</dbReference>
<dbReference type="GO" id="GO:0046872">
    <property type="term" value="F:metal ion binding"/>
    <property type="evidence" value="ECO:0007669"/>
    <property type="project" value="UniProtKB-KW"/>
</dbReference>
<dbReference type="InterPro" id="IPR052083">
    <property type="entry name" value="Aminoacylase-1_M20A"/>
</dbReference>
<feature type="binding site" evidence="10">
    <location>
        <position position="106"/>
    </location>
    <ligand>
        <name>Zn(2+)</name>
        <dbReference type="ChEBI" id="CHEBI:29105"/>
        <label>2</label>
    </ligand>
</feature>
<comment type="caution">
    <text evidence="12">The sequence shown here is derived from an EMBL/GenBank/DDBJ whole genome shotgun (WGS) entry which is preliminary data.</text>
</comment>
<feature type="active site" description="Proton acceptor" evidence="9">
    <location>
        <position position="140"/>
    </location>
</feature>
<proteinExistence type="inferred from homology"/>
<dbReference type="OrthoDB" id="3064516at2759"/>
<dbReference type="AlphaFoldDB" id="A0A8S9WV45"/>
<feature type="domain" description="Peptidase M20 dimerisation" evidence="11">
    <location>
        <begin position="187"/>
        <end position="293"/>
    </location>
</feature>
<dbReference type="FunFam" id="3.30.70.360:FF:000005">
    <property type="entry name" value="Putative Aminoacylase-1"/>
    <property type="match status" value="1"/>
</dbReference>
<dbReference type="Pfam" id="PF07687">
    <property type="entry name" value="M20_dimer"/>
    <property type="match status" value="2"/>
</dbReference>
<evidence type="ECO:0000256" key="8">
    <source>
        <dbReference type="ARBA" id="ARBA00029656"/>
    </source>
</evidence>
<feature type="active site" evidence="9">
    <location>
        <position position="75"/>
    </location>
</feature>
<dbReference type="InterPro" id="IPR011650">
    <property type="entry name" value="Peptidase_M20_dimer"/>
</dbReference>
<reference evidence="12" key="1">
    <citation type="journal article" date="2021" name="Mol. Ecol. Resour.">
        <title>Apolygus lucorum genome provides insights into omnivorousness and mesophyll feeding.</title>
        <authorList>
            <person name="Liu Y."/>
            <person name="Liu H."/>
            <person name="Wang H."/>
            <person name="Huang T."/>
            <person name="Liu B."/>
            <person name="Yang B."/>
            <person name="Yin L."/>
            <person name="Li B."/>
            <person name="Zhang Y."/>
            <person name="Zhang S."/>
            <person name="Jiang F."/>
            <person name="Zhang X."/>
            <person name="Ren Y."/>
            <person name="Wang B."/>
            <person name="Wang S."/>
            <person name="Lu Y."/>
            <person name="Wu K."/>
            <person name="Fan W."/>
            <person name="Wang G."/>
        </authorList>
    </citation>
    <scope>NUCLEOTIDE SEQUENCE</scope>
    <source>
        <strain evidence="12">12Hb</strain>
    </source>
</reference>
<dbReference type="NCBIfam" id="TIGR01880">
    <property type="entry name" value="Ac-peptdase-euk"/>
    <property type="match status" value="2"/>
</dbReference>
<gene>
    <name evidence="12" type="ORF">GE061_006256</name>
</gene>
<dbReference type="PROSITE" id="PS00758">
    <property type="entry name" value="ARGE_DAPE_CPG2_1"/>
    <property type="match status" value="2"/>
</dbReference>
<dbReference type="InterPro" id="IPR036264">
    <property type="entry name" value="Bact_exopeptidase_dim_dom"/>
</dbReference>
<dbReference type="Proteomes" id="UP000466442">
    <property type="component" value="Unassembled WGS sequence"/>
</dbReference>
<evidence type="ECO:0000256" key="10">
    <source>
        <dbReference type="PIRSR" id="PIRSR610159-2"/>
    </source>
</evidence>
<comment type="subcellular location">
    <subcellularLocation>
        <location evidence="1">Cytoplasm</location>
    </subcellularLocation>
</comment>
<dbReference type="GO" id="GO:0005737">
    <property type="term" value="C:cytoplasm"/>
    <property type="evidence" value="ECO:0007669"/>
    <property type="project" value="UniProtKB-SubCell"/>
</dbReference>
<dbReference type="Gene3D" id="3.40.630.10">
    <property type="entry name" value="Zn peptidases"/>
    <property type="match status" value="2"/>
</dbReference>
<accession>A0A8S9WV45</accession>
<comment type="similarity">
    <text evidence="2">Belongs to the peptidase M20A family.</text>
</comment>
<dbReference type="Gene3D" id="3.30.70.360">
    <property type="match status" value="2"/>
</dbReference>
<dbReference type="GO" id="GO:0004046">
    <property type="term" value="F:aminoacylase activity"/>
    <property type="evidence" value="ECO:0007669"/>
    <property type="project" value="UniProtKB-EC"/>
</dbReference>
<dbReference type="Pfam" id="PF01546">
    <property type="entry name" value="Peptidase_M20"/>
    <property type="match status" value="2"/>
</dbReference>
<feature type="binding site" evidence="10">
    <location>
        <position position="73"/>
    </location>
    <ligand>
        <name>Zn(2+)</name>
        <dbReference type="ChEBI" id="CHEBI:29105"/>
        <label>1</label>
    </ligand>
</feature>
<feature type="binding site" evidence="10">
    <location>
        <position position="106"/>
    </location>
    <ligand>
        <name>Zn(2+)</name>
        <dbReference type="ChEBI" id="CHEBI:29105"/>
        <label>1</label>
    </ligand>
</feature>
<evidence type="ECO:0000256" key="7">
    <source>
        <dbReference type="ARBA" id="ARBA00022833"/>
    </source>
</evidence>
<dbReference type="PANTHER" id="PTHR45892">
    <property type="entry name" value="AMINOACYLASE-1"/>
    <property type="match status" value="1"/>
</dbReference>
<evidence type="ECO:0000256" key="1">
    <source>
        <dbReference type="ARBA" id="ARBA00004496"/>
    </source>
</evidence>
<evidence type="ECO:0000256" key="3">
    <source>
        <dbReference type="ARBA" id="ARBA00011913"/>
    </source>
</evidence>
<name>A0A8S9WV45_APOLU</name>
<keyword evidence="6" id="KW-0378">Hydrolase</keyword>